<sequence length="625" mass="68913">SLCVVCKQQYDGGHSCISCKNPCHTFCGEPVGEEGFGKPVLCFNCKDMNNPKAVEAVKANKSKDQSLLKSSDSSASTYTATHSKKIVSKSTVHETDESRKPDDQADLRPTTNRPDEVPATSHVYMDTRDKQAAIESQSAPTAPGELTHAESAPSETTAEKRKVTSISVEDHENDVDGPSTKLPKMSSSLNSAQASITNFLLSDLSAIQESGVNLLIALSELPRKPSVALGTSLISGLVISNGDYKLYCDGGCQKWYNFKSRLLNHIIDASQTHANAARHARKMIPVNARKLKVIRNQLRTAIGVVQSKSAAIHYETRIAELHNAGADVGDFGHSRVLFPQMIAVACSYINRETTGLPPHFYTTTDKSTNHPESNQVTLACPVVDGKRCGIPLGLTLVYSSSDGSGGHGGELAAAIFSDLKFHAKVEGLSLMSMQGKVTDSRYVNAPFVGAMNEPIFEVLRERCDKEDQKILLQDIWWECQWDPGHWLDKVFSKFHDSELITRLLGRVAMFHQLFRHGKMHPVAEVTAKELKLPFLVTNSYAPQHFMSSSYLSLMNLQRSYEAYPETFKDHHNKPDILYKLCGNDFVYDLCGLIDLLWPLVVLMLKARMVPRLEVCSIREAGQSAA</sequence>
<comment type="caution">
    <text evidence="3">The sequence shown here is derived from an EMBL/GenBank/DDBJ whole genome shotgun (WGS) entry which is preliminary data.</text>
</comment>
<gene>
    <name evidence="3" type="ORF">PACLA_8A004339</name>
</gene>
<name>A0A7D9JAQ8_PARCT</name>
<protein>
    <recommendedName>
        <fullName evidence="2">SCAN domain-containing protein</fullName>
    </recommendedName>
</protein>
<dbReference type="InterPro" id="IPR057560">
    <property type="entry name" value="Znf_SCAND3"/>
</dbReference>
<organism evidence="3 4">
    <name type="scientific">Paramuricea clavata</name>
    <name type="common">Red gorgonian</name>
    <name type="synonym">Violescent sea-whip</name>
    <dbReference type="NCBI Taxonomy" id="317549"/>
    <lineage>
        <taxon>Eukaryota</taxon>
        <taxon>Metazoa</taxon>
        <taxon>Cnidaria</taxon>
        <taxon>Anthozoa</taxon>
        <taxon>Octocorallia</taxon>
        <taxon>Malacalcyonacea</taxon>
        <taxon>Plexauridae</taxon>
        <taxon>Paramuricea</taxon>
    </lineage>
</organism>
<feature type="region of interest" description="Disordered" evidence="1">
    <location>
        <begin position="61"/>
        <end position="186"/>
    </location>
</feature>
<evidence type="ECO:0000313" key="4">
    <source>
        <dbReference type="Proteomes" id="UP001152795"/>
    </source>
</evidence>
<accession>A0A7D9JAQ8</accession>
<dbReference type="AlphaFoldDB" id="A0A7D9JAQ8"/>
<keyword evidence="4" id="KW-1185">Reference proteome</keyword>
<evidence type="ECO:0000259" key="2">
    <source>
        <dbReference type="Pfam" id="PF23663"/>
    </source>
</evidence>
<evidence type="ECO:0000313" key="3">
    <source>
        <dbReference type="EMBL" id="CAB4025825.1"/>
    </source>
</evidence>
<reference evidence="3" key="1">
    <citation type="submission" date="2020-04" db="EMBL/GenBank/DDBJ databases">
        <authorList>
            <person name="Alioto T."/>
            <person name="Alioto T."/>
            <person name="Gomez Garrido J."/>
        </authorList>
    </citation>
    <scope>NUCLEOTIDE SEQUENCE</scope>
    <source>
        <strain evidence="3">A484AB</strain>
    </source>
</reference>
<feature type="compositionally biased region" description="Basic and acidic residues" evidence="1">
    <location>
        <begin position="91"/>
        <end position="106"/>
    </location>
</feature>
<feature type="compositionally biased region" description="Low complexity" evidence="1">
    <location>
        <begin position="67"/>
        <end position="81"/>
    </location>
</feature>
<evidence type="ECO:0000256" key="1">
    <source>
        <dbReference type="SAM" id="MobiDB-lite"/>
    </source>
</evidence>
<dbReference type="Proteomes" id="UP001152795">
    <property type="component" value="Unassembled WGS sequence"/>
</dbReference>
<dbReference type="EMBL" id="CACRXK020013842">
    <property type="protein sequence ID" value="CAB4025825.1"/>
    <property type="molecule type" value="Genomic_DNA"/>
</dbReference>
<feature type="domain" description="SCAN" evidence="2">
    <location>
        <begin position="12"/>
        <end position="50"/>
    </location>
</feature>
<feature type="non-terminal residue" evidence="3">
    <location>
        <position position="1"/>
    </location>
</feature>
<dbReference type="Pfam" id="PF23663">
    <property type="entry name" value="Znf_SCAND3"/>
    <property type="match status" value="1"/>
</dbReference>
<proteinExistence type="predicted"/>